<dbReference type="Gene3D" id="2.30.110.10">
    <property type="entry name" value="Electron Transport, Fmn-binding Protein, Chain A"/>
    <property type="match status" value="1"/>
</dbReference>
<sequence>MPYHMRRSEKEITEWTAIEEIIRKGKYLTLSLARDNEPYGVALNYGYARDERALYFHCAPDGLKSEFIRRNNTACASIIEDNGYQLGLCEHKYRSVVMRGKIEIVQTDDAKIHGLEVMLDHLEDNPDIKKQTMPSEAELYKVAIWKMTIDECSGKQMINV</sequence>
<evidence type="ECO:0000313" key="2">
    <source>
        <dbReference type="Proteomes" id="UP000250918"/>
    </source>
</evidence>
<accession>A0A855X6Y1</accession>
<dbReference type="Pfam" id="PF12900">
    <property type="entry name" value="Pyridox_ox_2"/>
    <property type="match status" value="1"/>
</dbReference>
<proteinExistence type="predicted"/>
<dbReference type="InterPro" id="IPR012349">
    <property type="entry name" value="Split_barrel_FMN-bd"/>
</dbReference>
<dbReference type="AlphaFoldDB" id="A0A855X6Y1"/>
<comment type="caution">
    <text evidence="1">The sequence shown here is derived from an EMBL/GenBank/DDBJ whole genome shotgun (WGS) entry which is preliminary data.</text>
</comment>
<dbReference type="PANTHER" id="PTHR34071">
    <property type="entry name" value="5-NITROIMIDAZOLE ANTIBIOTICS RESISTANCE PROTEIN, NIMA-FAMILY-RELATED PROTEIN-RELATED"/>
    <property type="match status" value="1"/>
</dbReference>
<evidence type="ECO:0000313" key="1">
    <source>
        <dbReference type="EMBL" id="PWB73097.1"/>
    </source>
</evidence>
<gene>
    <name evidence="1" type="ORF">C3F09_05685</name>
</gene>
<name>A0A855X6Y1_9BACT</name>
<dbReference type="Proteomes" id="UP000250918">
    <property type="component" value="Unassembled WGS sequence"/>
</dbReference>
<dbReference type="InterPro" id="IPR024747">
    <property type="entry name" value="Pyridox_Oxase-rel"/>
</dbReference>
<dbReference type="PANTHER" id="PTHR34071:SF2">
    <property type="entry name" value="FLAVIN-NUCLEOTIDE-BINDING PROTEIN"/>
    <property type="match status" value="1"/>
</dbReference>
<reference evidence="1 2" key="1">
    <citation type="journal article" date="2018" name="ISME J.">
        <title>A methanotrophic archaeon couples anaerobic oxidation of methane to Fe(III) reduction.</title>
        <authorList>
            <person name="Cai C."/>
            <person name="Leu A.O."/>
            <person name="Xie G.J."/>
            <person name="Guo J."/>
            <person name="Feng Y."/>
            <person name="Zhao J.X."/>
            <person name="Tyson G.W."/>
            <person name="Yuan Z."/>
            <person name="Hu S."/>
        </authorList>
    </citation>
    <scope>NUCLEOTIDE SEQUENCE [LARGE SCALE GENOMIC DNA]</scope>
    <source>
        <strain evidence="1">FeB_12</strain>
    </source>
</reference>
<dbReference type="SUPFAM" id="SSF50475">
    <property type="entry name" value="FMN-binding split barrel"/>
    <property type="match status" value="1"/>
</dbReference>
<dbReference type="EMBL" id="PQAP01000065">
    <property type="protein sequence ID" value="PWB73097.1"/>
    <property type="molecule type" value="Genomic_DNA"/>
</dbReference>
<organism evidence="1 2">
    <name type="scientific">candidate division GN15 bacterium</name>
    <dbReference type="NCBI Taxonomy" id="2072418"/>
    <lineage>
        <taxon>Bacteria</taxon>
        <taxon>candidate division GN15</taxon>
    </lineage>
</organism>
<protein>
    <submittedName>
        <fullName evidence="1">Flavin-nucleotide-binding protein</fullName>
    </submittedName>
</protein>